<sequence>MRVIRRLRRVRWRRTPSVLLLNLRRPFTRVPGGLAFLSASAAPGGWGLGHATLGAGVLQGARLPGPSTLCRRAPAALTGSIRGTPCERCRGGAPGTGRPLIPSTAEAARSGVNGAGKWETCSPTQPLHQGRGRPTRQPPRFPSPRELSTWWAALPIGAARQRQDTNKTRTRQHFAYKTRGSLFSVLFSYRNIEMPPMVGGGFPYSPALVGVSDAGIARQQDRPTAVAVNDYAAEAYVYCPCLAGCLGRRLRGEPCLTEQDRRPPRAAWTSLDARPPRFAPNPGRSGPNP</sequence>
<accession>A0A518DG77</accession>
<name>A0A518DG77_9BACT</name>
<dbReference type="EMBL" id="CP036291">
    <property type="protein sequence ID" value="QDU90478.1"/>
    <property type="molecule type" value="Genomic_DNA"/>
</dbReference>
<organism evidence="2 3">
    <name type="scientific">Pirellulimonas nuda</name>
    <dbReference type="NCBI Taxonomy" id="2528009"/>
    <lineage>
        <taxon>Bacteria</taxon>
        <taxon>Pseudomonadati</taxon>
        <taxon>Planctomycetota</taxon>
        <taxon>Planctomycetia</taxon>
        <taxon>Pirellulales</taxon>
        <taxon>Lacipirellulaceae</taxon>
        <taxon>Pirellulimonas</taxon>
    </lineage>
</organism>
<evidence type="ECO:0000313" key="3">
    <source>
        <dbReference type="Proteomes" id="UP000317429"/>
    </source>
</evidence>
<evidence type="ECO:0000256" key="1">
    <source>
        <dbReference type="SAM" id="MobiDB-lite"/>
    </source>
</evidence>
<feature type="region of interest" description="Disordered" evidence="1">
    <location>
        <begin position="113"/>
        <end position="144"/>
    </location>
</feature>
<protein>
    <submittedName>
        <fullName evidence="2">Uncharacterized protein</fullName>
    </submittedName>
</protein>
<feature type="region of interest" description="Disordered" evidence="1">
    <location>
        <begin position="259"/>
        <end position="289"/>
    </location>
</feature>
<evidence type="ECO:0000313" key="2">
    <source>
        <dbReference type="EMBL" id="QDU90478.1"/>
    </source>
</evidence>
<reference evidence="2 3" key="1">
    <citation type="submission" date="2019-02" db="EMBL/GenBank/DDBJ databases">
        <title>Deep-cultivation of Planctomycetes and their phenomic and genomic characterization uncovers novel biology.</title>
        <authorList>
            <person name="Wiegand S."/>
            <person name="Jogler M."/>
            <person name="Boedeker C."/>
            <person name="Pinto D."/>
            <person name="Vollmers J."/>
            <person name="Rivas-Marin E."/>
            <person name="Kohn T."/>
            <person name="Peeters S.H."/>
            <person name="Heuer A."/>
            <person name="Rast P."/>
            <person name="Oberbeckmann S."/>
            <person name="Bunk B."/>
            <person name="Jeske O."/>
            <person name="Meyerdierks A."/>
            <person name="Storesund J.E."/>
            <person name="Kallscheuer N."/>
            <person name="Luecker S."/>
            <person name="Lage O.M."/>
            <person name="Pohl T."/>
            <person name="Merkel B.J."/>
            <person name="Hornburger P."/>
            <person name="Mueller R.-W."/>
            <person name="Bruemmer F."/>
            <person name="Labrenz M."/>
            <person name="Spormann A.M."/>
            <person name="Op den Camp H."/>
            <person name="Overmann J."/>
            <person name="Amann R."/>
            <person name="Jetten M.S.M."/>
            <person name="Mascher T."/>
            <person name="Medema M.H."/>
            <person name="Devos D.P."/>
            <person name="Kaster A.-K."/>
            <person name="Ovreas L."/>
            <person name="Rohde M."/>
            <person name="Galperin M.Y."/>
            <person name="Jogler C."/>
        </authorList>
    </citation>
    <scope>NUCLEOTIDE SEQUENCE [LARGE SCALE GENOMIC DNA]</scope>
    <source>
        <strain evidence="2 3">Pla175</strain>
    </source>
</reference>
<gene>
    <name evidence="2" type="ORF">Pla175_38830</name>
</gene>
<dbReference type="KEGG" id="pnd:Pla175_38830"/>
<dbReference type="Proteomes" id="UP000317429">
    <property type="component" value="Chromosome"/>
</dbReference>
<proteinExistence type="predicted"/>
<dbReference type="AlphaFoldDB" id="A0A518DG77"/>
<keyword evidence="3" id="KW-1185">Reference proteome</keyword>